<feature type="domain" description="Histidine kinase/HSP90-like ATPase" evidence="3">
    <location>
        <begin position="3"/>
        <end position="45"/>
    </location>
</feature>
<evidence type="ECO:0000256" key="1">
    <source>
        <dbReference type="ARBA" id="ARBA00022553"/>
    </source>
</evidence>
<dbReference type="EMBL" id="JAAAIP010001128">
    <property type="protein sequence ID" value="KAG0310132.1"/>
    <property type="molecule type" value="Genomic_DNA"/>
</dbReference>
<dbReference type="GO" id="GO:0000160">
    <property type="term" value="P:phosphorelay signal transduction system"/>
    <property type="evidence" value="ECO:0007669"/>
    <property type="project" value="UniProtKB-KW"/>
</dbReference>
<organism evidence="4 5">
    <name type="scientific">Dissophora globulifera</name>
    <dbReference type="NCBI Taxonomy" id="979702"/>
    <lineage>
        <taxon>Eukaryota</taxon>
        <taxon>Fungi</taxon>
        <taxon>Fungi incertae sedis</taxon>
        <taxon>Mucoromycota</taxon>
        <taxon>Mortierellomycotina</taxon>
        <taxon>Mortierellomycetes</taxon>
        <taxon>Mortierellales</taxon>
        <taxon>Mortierellaceae</taxon>
        <taxon>Dissophora</taxon>
    </lineage>
</organism>
<dbReference type="PANTHER" id="PTHR45339:SF1">
    <property type="entry name" value="HYBRID SIGNAL TRANSDUCTION HISTIDINE KINASE J"/>
    <property type="match status" value="1"/>
</dbReference>
<keyword evidence="1" id="KW-0597">Phosphoprotein</keyword>
<dbReference type="OrthoDB" id="2446044at2759"/>
<dbReference type="Proteomes" id="UP000738325">
    <property type="component" value="Unassembled WGS sequence"/>
</dbReference>
<dbReference type="GO" id="GO:0016772">
    <property type="term" value="F:transferase activity, transferring phosphorus-containing groups"/>
    <property type="evidence" value="ECO:0007669"/>
    <property type="project" value="InterPro"/>
</dbReference>
<proteinExistence type="predicted"/>
<dbReference type="InterPro" id="IPR036890">
    <property type="entry name" value="HATPase_C_sf"/>
</dbReference>
<evidence type="ECO:0000259" key="3">
    <source>
        <dbReference type="Pfam" id="PF02518"/>
    </source>
</evidence>
<dbReference type="InterPro" id="IPR004358">
    <property type="entry name" value="Sig_transdc_His_kin-like_C"/>
</dbReference>
<dbReference type="PRINTS" id="PR00344">
    <property type="entry name" value="BCTRLSENSOR"/>
</dbReference>
<dbReference type="Gene3D" id="3.30.565.10">
    <property type="entry name" value="Histidine kinase-like ATPase, C-terminal domain"/>
    <property type="match status" value="1"/>
</dbReference>
<accession>A0A9P6R2Q0</accession>
<dbReference type="SUPFAM" id="SSF55874">
    <property type="entry name" value="ATPase domain of HSP90 chaperone/DNA topoisomerase II/histidine kinase"/>
    <property type="match status" value="1"/>
</dbReference>
<name>A0A9P6R2Q0_9FUNG</name>
<dbReference type="Pfam" id="PF02518">
    <property type="entry name" value="HATPase_c"/>
    <property type="match status" value="1"/>
</dbReference>
<dbReference type="AlphaFoldDB" id="A0A9P6R2Q0"/>
<keyword evidence="2" id="KW-0902">Two-component regulatory system</keyword>
<keyword evidence="5" id="KW-1185">Reference proteome</keyword>
<comment type="caution">
    <text evidence="4">The sequence shown here is derived from an EMBL/GenBank/DDBJ whole genome shotgun (WGS) entry which is preliminary data.</text>
</comment>
<dbReference type="PANTHER" id="PTHR45339">
    <property type="entry name" value="HYBRID SIGNAL TRANSDUCTION HISTIDINE KINASE J"/>
    <property type="match status" value="1"/>
</dbReference>
<reference evidence="4" key="1">
    <citation type="journal article" date="2020" name="Fungal Divers.">
        <title>Resolving the Mortierellaceae phylogeny through synthesis of multi-gene phylogenetics and phylogenomics.</title>
        <authorList>
            <person name="Vandepol N."/>
            <person name="Liber J."/>
            <person name="Desiro A."/>
            <person name="Na H."/>
            <person name="Kennedy M."/>
            <person name="Barry K."/>
            <person name="Grigoriev I.V."/>
            <person name="Miller A.N."/>
            <person name="O'Donnell K."/>
            <person name="Stajich J.E."/>
            <person name="Bonito G."/>
        </authorList>
    </citation>
    <scope>NUCLEOTIDE SEQUENCE</scope>
    <source>
        <strain evidence="4">REB-010B</strain>
    </source>
</reference>
<evidence type="ECO:0000313" key="5">
    <source>
        <dbReference type="Proteomes" id="UP000738325"/>
    </source>
</evidence>
<protein>
    <recommendedName>
        <fullName evidence="3">Histidine kinase/HSP90-like ATPase domain-containing protein</fullName>
    </recommendedName>
</protein>
<dbReference type="InterPro" id="IPR003594">
    <property type="entry name" value="HATPase_dom"/>
</dbReference>
<evidence type="ECO:0000313" key="4">
    <source>
        <dbReference type="EMBL" id="KAG0310132.1"/>
    </source>
</evidence>
<evidence type="ECO:0000256" key="2">
    <source>
        <dbReference type="ARBA" id="ARBA00023012"/>
    </source>
</evidence>
<gene>
    <name evidence="4" type="ORF">BGZ99_000643</name>
</gene>
<sequence>MTRRFDGTGLGLAISKHLVMMNGGILGVTSNVGQGSTFYFTWPFTIATPSAAAQHLPPSSVHRSIFSKPIFAAEIAIETRAVVIEPLTESRQLIARILSLQNIEVTLYESCEGVVQDEQDRLLNIFAPDGAVLQENYRPFTHFFFATRFNTAEIIVETARALGELYKKRNEKAKAIGLERYRDLVLSVTMIVFSSPQGRVLAKDMIQRISGDGLEDTVRCRYIVKPIKTDRLIKCLQMPGSHSAFMSGLSAETETREETSRSD</sequence>